<feature type="transmembrane region" description="Helical" evidence="1">
    <location>
        <begin position="6"/>
        <end position="32"/>
    </location>
</feature>
<accession>A0A7W3J7L4</accession>
<dbReference type="PROSITE" id="PS50924">
    <property type="entry name" value="MHYT"/>
    <property type="match status" value="1"/>
</dbReference>
<reference evidence="4 5" key="1">
    <citation type="submission" date="2020-07" db="EMBL/GenBank/DDBJ databases">
        <title>Sequencing the genomes of 1000 actinobacteria strains.</title>
        <authorList>
            <person name="Klenk H.-P."/>
        </authorList>
    </citation>
    <scope>NUCLEOTIDE SEQUENCE [LARGE SCALE GENOMIC DNA]</scope>
    <source>
        <strain evidence="4 5">DSM 44121</strain>
    </source>
</reference>
<dbReference type="InterPro" id="IPR005330">
    <property type="entry name" value="MHYT_dom"/>
</dbReference>
<feature type="transmembrane region" description="Helical" evidence="1">
    <location>
        <begin position="144"/>
        <end position="164"/>
    </location>
</feature>
<proteinExistence type="predicted"/>
<feature type="transmembrane region" description="Helical" evidence="1">
    <location>
        <begin position="212"/>
        <end position="236"/>
    </location>
</feature>
<feature type="transmembrane region" description="Helical" evidence="1">
    <location>
        <begin position="85"/>
        <end position="102"/>
    </location>
</feature>
<feature type="transmembrane region" description="Helical" evidence="1">
    <location>
        <begin position="109"/>
        <end position="129"/>
    </location>
</feature>
<keyword evidence="1" id="KW-0472">Membrane</keyword>
<dbReference type="RefSeq" id="WP_182615352.1">
    <property type="nucleotide sequence ID" value="NZ_BAAATF010000006.1"/>
</dbReference>
<evidence type="ECO:0000259" key="3">
    <source>
        <dbReference type="PROSITE" id="PS50924"/>
    </source>
</evidence>
<feature type="transmembrane region" description="Helical" evidence="1">
    <location>
        <begin position="171"/>
        <end position="192"/>
    </location>
</feature>
<evidence type="ECO:0000256" key="1">
    <source>
        <dbReference type="PROSITE-ProRule" id="PRU00244"/>
    </source>
</evidence>
<dbReference type="PANTHER" id="PTHR35152">
    <property type="entry name" value="DOMAIN SIGNALLING PROTEIN, PUTATIVE (AFU_ORTHOLOGUE AFUA_5G11310)-RELATED"/>
    <property type="match status" value="1"/>
</dbReference>
<feature type="domain" description="MHYT" evidence="3">
    <location>
        <begin position="9"/>
        <end position="199"/>
    </location>
</feature>
<keyword evidence="1" id="KW-1133">Transmembrane helix</keyword>
<dbReference type="GO" id="GO:0016020">
    <property type="term" value="C:membrane"/>
    <property type="evidence" value="ECO:0007669"/>
    <property type="project" value="UniProtKB-UniRule"/>
</dbReference>
<name>A0A7W3J7L4_9MICO</name>
<protein>
    <submittedName>
        <fullName evidence="4">NO-binding membrane sensor protein with MHYT domain</fullName>
    </submittedName>
</protein>
<comment type="caution">
    <text evidence="4">The sequence shown here is derived from an EMBL/GenBank/DDBJ whole genome shotgun (WGS) entry which is preliminary data.</text>
</comment>
<sequence>MPAIDHFTFGFLTPVLAYAISCTGAATGLACTSRARAATAGARAVWLVLGAVALGGTGIWVMHFVAMLGFSASGVEIRYDIPQTLLSAAVAIVMVGAGLFITELGKRKLPALISGGVLAGVGVAAMHYMGMAAMEMSAEIAYDFTYVAASVAVAVVAATAALWCTVHIRGTLATTVATLVMGIAVTGMHYTGMAGVSVVNPVDSVPAGASTMQLLVPLVMAVSVVTFLLILGIGLWPTEDELRDQMALETRLKDQQQVAGEASGVQDSKPLRTSQLSGAPRPY</sequence>
<organism evidence="4 5">
    <name type="scientific">Promicromonospora sukumoe</name>
    <dbReference type="NCBI Taxonomy" id="88382"/>
    <lineage>
        <taxon>Bacteria</taxon>
        <taxon>Bacillati</taxon>
        <taxon>Actinomycetota</taxon>
        <taxon>Actinomycetes</taxon>
        <taxon>Micrococcales</taxon>
        <taxon>Promicromonosporaceae</taxon>
        <taxon>Promicromonospora</taxon>
    </lineage>
</organism>
<evidence type="ECO:0000256" key="2">
    <source>
        <dbReference type="SAM" id="MobiDB-lite"/>
    </source>
</evidence>
<evidence type="ECO:0000313" key="5">
    <source>
        <dbReference type="Proteomes" id="UP000540568"/>
    </source>
</evidence>
<dbReference type="Pfam" id="PF03707">
    <property type="entry name" value="MHYT"/>
    <property type="match status" value="3"/>
</dbReference>
<feature type="region of interest" description="Disordered" evidence="2">
    <location>
        <begin position="258"/>
        <end position="283"/>
    </location>
</feature>
<gene>
    <name evidence="4" type="ORF">FHX71_001728</name>
</gene>
<evidence type="ECO:0000313" key="4">
    <source>
        <dbReference type="EMBL" id="MBA8807786.1"/>
    </source>
</evidence>
<feature type="transmembrane region" description="Helical" evidence="1">
    <location>
        <begin position="44"/>
        <end position="65"/>
    </location>
</feature>
<dbReference type="EMBL" id="JACGWV010000001">
    <property type="protein sequence ID" value="MBA8807786.1"/>
    <property type="molecule type" value="Genomic_DNA"/>
</dbReference>
<keyword evidence="1" id="KW-0812">Transmembrane</keyword>
<dbReference type="Proteomes" id="UP000540568">
    <property type="component" value="Unassembled WGS sequence"/>
</dbReference>
<keyword evidence="5" id="KW-1185">Reference proteome</keyword>
<dbReference type="AlphaFoldDB" id="A0A7W3J7L4"/>
<dbReference type="PANTHER" id="PTHR35152:SF1">
    <property type="entry name" value="DOMAIN SIGNALLING PROTEIN, PUTATIVE (AFU_ORTHOLOGUE AFUA_5G11310)-RELATED"/>
    <property type="match status" value="1"/>
</dbReference>